<dbReference type="RefSeq" id="WP_012566330.1">
    <property type="nucleotide sequence ID" value="NC_011420.2"/>
</dbReference>
<name>B6IMG2_RHOCS</name>
<sequence>MSEKKTREITLPSGAVASIREGKGRDLLAATRAAGGPNDPMKIAFGLIAALVTIDGRGLVIEDVEDMDLADVFKLQGEVMGNGVSLPASTLPS</sequence>
<proteinExistence type="predicted"/>
<protein>
    <submittedName>
        <fullName evidence="1">Uncharacterized protein</fullName>
    </submittedName>
</protein>
<evidence type="ECO:0000313" key="1">
    <source>
        <dbReference type="EMBL" id="ACI98541.1"/>
    </source>
</evidence>
<gene>
    <name evidence="1" type="ordered locus">RC1_1125</name>
</gene>
<reference evidence="1 2" key="1">
    <citation type="journal article" date="2010" name="BMC Genomics">
        <title>Metabolic flexibility revealed in the genome of the cyst-forming alpha-1 proteobacterium Rhodospirillum centenum.</title>
        <authorList>
            <person name="Lu Y.K."/>
            <person name="Marden J."/>
            <person name="Han M."/>
            <person name="Swingley W.D."/>
            <person name="Mastrian S.D."/>
            <person name="Chowdhury S.R."/>
            <person name="Hao J."/>
            <person name="Helmy T."/>
            <person name="Kim S."/>
            <person name="Kurdoglu A.A."/>
            <person name="Matthies H.J."/>
            <person name="Rollo D."/>
            <person name="Stothard P."/>
            <person name="Blankenship R.E."/>
            <person name="Bauer C.E."/>
            <person name="Touchman J.W."/>
        </authorList>
    </citation>
    <scope>NUCLEOTIDE SEQUENCE [LARGE SCALE GENOMIC DNA]</scope>
    <source>
        <strain evidence="2">ATCC 51521 / SW</strain>
    </source>
</reference>
<keyword evidence="2" id="KW-1185">Reference proteome</keyword>
<dbReference type="AlphaFoldDB" id="B6IMG2"/>
<dbReference type="Proteomes" id="UP000001591">
    <property type="component" value="Chromosome"/>
</dbReference>
<dbReference type="KEGG" id="rce:RC1_1125"/>
<dbReference type="EMBL" id="CP000613">
    <property type="protein sequence ID" value="ACI98541.1"/>
    <property type="molecule type" value="Genomic_DNA"/>
</dbReference>
<accession>B6IMG2</accession>
<dbReference type="eggNOG" id="ENOG50345PC">
    <property type="taxonomic scope" value="Bacteria"/>
</dbReference>
<evidence type="ECO:0000313" key="2">
    <source>
        <dbReference type="Proteomes" id="UP000001591"/>
    </source>
</evidence>
<dbReference type="HOGENOM" id="CLU_2397617_0_0_5"/>
<dbReference type="OrthoDB" id="9952603at2"/>
<organism evidence="1 2">
    <name type="scientific">Rhodospirillum centenum (strain ATCC 51521 / SW)</name>
    <dbReference type="NCBI Taxonomy" id="414684"/>
    <lineage>
        <taxon>Bacteria</taxon>
        <taxon>Pseudomonadati</taxon>
        <taxon>Pseudomonadota</taxon>
        <taxon>Alphaproteobacteria</taxon>
        <taxon>Rhodospirillales</taxon>
        <taxon>Rhodospirillaceae</taxon>
        <taxon>Rhodospirillum</taxon>
    </lineage>
</organism>
<dbReference type="STRING" id="414684.RC1_1125"/>